<name>A0A8J5XDN6_DIALT</name>
<keyword evidence="3" id="KW-1185">Reference proteome</keyword>
<organism evidence="2 3">
    <name type="scientific">Diacronema lutheri</name>
    <name type="common">Unicellular marine alga</name>
    <name type="synonym">Monochrysis lutheri</name>
    <dbReference type="NCBI Taxonomy" id="2081491"/>
    <lineage>
        <taxon>Eukaryota</taxon>
        <taxon>Haptista</taxon>
        <taxon>Haptophyta</taxon>
        <taxon>Pavlovophyceae</taxon>
        <taxon>Pavlovales</taxon>
        <taxon>Pavlovaceae</taxon>
        <taxon>Diacronema</taxon>
    </lineage>
</organism>
<evidence type="ECO:0000256" key="1">
    <source>
        <dbReference type="SAM" id="MobiDB-lite"/>
    </source>
</evidence>
<feature type="region of interest" description="Disordered" evidence="1">
    <location>
        <begin position="574"/>
        <end position="598"/>
    </location>
</feature>
<sequence>MARPQRHVLLLVHGDDASLAATRRALEMPCRPSELALPVLVGVHACARPFAPRRSGWQPAATASRALLEPPLAESGAAPAPGECADGERVALCEDLRTHALQLVRELPARRQAVLDVIWLASAAHELPDPESDAGCACYEALLALVARAPAARLHLVCDDPGGSRAARWAALVPLRARLPTAAYERALREALNPALCFRASVGVARNPTASAAPAGAADGASHALPELVFADAEAEEWVEAEEAACARAADARLAPPAARAESGGDTRPKSAQVDLGAAATDAIVHRGARGPGCAQLLHGALEGGGVELSLEAVCASGGRALPHHLLHAARMRVRCAPLGARADGVDGADGALRAWWEGWWSAGRGDSEADAIASAGAGPSTAGTDEQPLVDTAASRSDGAASSGDHAHATARPTCCWLLVRASTRAGGEGGVGGAAPLDAACTFLLLYHEPLASTTAAAADGDGDGDGGAARGAARGAVCARWMRSAAQLSSLARALGECATAHAPLSATTCVAAPTCGTNRVRSSATSARVRLALSSKIAARLPRLPRDSLGACHRLAHGARAAAEHARASSTCADGGGGESPALDSPASPALDSPVCRRLPRARALARGTTDNTADDAAGAALDALNAAVRALRDAHDASISAQLDARLTELLRLAPHAECEDGVPARAARPAASSARGLAGDAQLERPPKRARSAERGVDARRAGAAAEARHAAVEAARAARAARKRAFARATAEREGVGALGGDGARADARADVCTAAAAATGAGSCSRSAMGPQPGRGRAHAMVLASAPPWAPLSRPVSPISTAAMLAPRARSPCADAADAGGARAAGGPQRLRPAARDAAHGEVRGACSPRASRRAGTAQPLALMPPARALVAQQPTPLALAAPAEASVGDAPCLRAPGARAHEIDGVDGHASGSAGDSSSRALKQLVKRHAKQALAARSAEGSARARAYELLIKSGYDFAKLKLWPALPAHGDAPAVGDGTGDAPSWRDEADRMMQAFMEANAPLYA</sequence>
<feature type="region of interest" description="Disordered" evidence="1">
    <location>
        <begin position="673"/>
        <end position="704"/>
    </location>
</feature>
<reference evidence="2" key="1">
    <citation type="submission" date="2021-05" db="EMBL/GenBank/DDBJ databases">
        <title>The genome of the haptophyte Pavlova lutheri (Diacronema luteri, Pavlovales) - a model for lipid biosynthesis in eukaryotic algae.</title>
        <authorList>
            <person name="Hulatt C.J."/>
            <person name="Posewitz M.C."/>
        </authorList>
    </citation>
    <scope>NUCLEOTIDE SEQUENCE</scope>
    <source>
        <strain evidence="2">NIVA-4/92</strain>
    </source>
</reference>
<proteinExistence type="predicted"/>
<dbReference type="Proteomes" id="UP000751190">
    <property type="component" value="Unassembled WGS sequence"/>
</dbReference>
<evidence type="ECO:0000313" key="2">
    <source>
        <dbReference type="EMBL" id="KAG8466796.1"/>
    </source>
</evidence>
<gene>
    <name evidence="2" type="ORF">KFE25_008175</name>
</gene>
<feature type="compositionally biased region" description="Basic and acidic residues" evidence="1">
    <location>
        <begin position="688"/>
        <end position="704"/>
    </location>
</feature>
<protein>
    <submittedName>
        <fullName evidence="2">Uncharacterized protein</fullName>
    </submittedName>
</protein>
<feature type="compositionally biased region" description="Low complexity" evidence="1">
    <location>
        <begin position="824"/>
        <end position="840"/>
    </location>
</feature>
<evidence type="ECO:0000313" key="3">
    <source>
        <dbReference type="Proteomes" id="UP000751190"/>
    </source>
</evidence>
<comment type="caution">
    <text evidence="2">The sequence shown here is derived from an EMBL/GenBank/DDBJ whole genome shotgun (WGS) entry which is preliminary data.</text>
</comment>
<dbReference type="AlphaFoldDB" id="A0A8J5XDN6"/>
<dbReference type="EMBL" id="JAGTXO010000007">
    <property type="protein sequence ID" value="KAG8466796.1"/>
    <property type="molecule type" value="Genomic_DNA"/>
</dbReference>
<accession>A0A8J5XDN6</accession>
<feature type="region of interest" description="Disordered" evidence="1">
    <location>
        <begin position="824"/>
        <end position="865"/>
    </location>
</feature>
<feature type="compositionally biased region" description="Basic and acidic residues" evidence="1">
    <location>
        <begin position="842"/>
        <end position="851"/>
    </location>
</feature>